<evidence type="ECO:0000256" key="1">
    <source>
        <dbReference type="ARBA" id="ARBA00007401"/>
    </source>
</evidence>
<dbReference type="KEGG" id="anr:Ana3638_22765"/>
<dbReference type="InterPro" id="IPR051913">
    <property type="entry name" value="GH2_Domain-Containing"/>
</dbReference>
<feature type="domain" description="Glycoside hydrolase family 2" evidence="8">
    <location>
        <begin position="696"/>
        <end position="785"/>
    </location>
</feature>
<dbReference type="InterPro" id="IPR006102">
    <property type="entry name" value="Ig-like_GH2"/>
</dbReference>
<dbReference type="InterPro" id="IPR006104">
    <property type="entry name" value="Glyco_hydro_2_N"/>
</dbReference>
<proteinExistence type="inferred from homology"/>
<sequence>MNKTILTLTNNCRFHLGDCPDAWQSWYNDTNWEEISLPHDWSVTLPFSKEYSSGTGYLAGGIGWYRLRISPDENWIGKRIRLSFDGIYKNSKIWCNSYYLGSRPNGYVSFTYDITDQFRYDSDTIISIQVDHRDISDSRWFTGSGITRKVTLIIEESVHLIPDGLFFTTPEVSSEEVSFTVTNEVINEQDTDTMLTLINKLIWENGEITVTAADTIPPCSQKTLVTNGTVTAPKLWSPKQPYLYTLETWIRQELAEGETLTYLVDSRKVGIRCIRFDPNKGFFLNEVPTIIKGVCVHHDAGCLGAAVPPAVWRRRLEKLKVMGCNAIRMSHNPHMPELYDLCDSMGFLVMDEAFDEWEGPKNKWSTGHNVYPPKHQGYYLNFPLWHEQDLTALIRKNRCHPSIIMWSIGNEIDYPNDPYCHPSFNTMTGNNDANKPAEERQYNPERPDAKRLAVLSKHLTEIVKRNDKSRPVTLAAAFPELSGTLGFLDPLDVVGYNYKEHLYEESHLAFPDKPFLGSENGHSLKAWRAVTDTPYISGQFLWTGIDYLGEAHGWPVHGSSSGLLTLAGFEKPWYYRRQSFWSEKPVIHISTAFASNDMGEWTPVYDSWNYPVGEEILIKCYTNLKEVSFYLNEVLLGVYKKDTDKDCISFTTAFRPGVLTAKGVTSDNSAISHTLTTTGNACQVGLQCWEDITQTSQEAHLYQVEATMKDYQGNDVLSDFSCLHVTVDNGSLLGLENGDLADNTDYSASYRRVYHGHLMIYVKSEDISKQTVITVGGENLKTASIHVNI</sequence>
<dbReference type="Pfam" id="PF02836">
    <property type="entry name" value="Glyco_hydro_2_C"/>
    <property type="match status" value="1"/>
</dbReference>
<feature type="domain" description="Glycoside hydrolase family 2 immunoglobulin-like beta-sandwich" evidence="4">
    <location>
        <begin position="166"/>
        <end position="252"/>
    </location>
</feature>
<keyword evidence="2" id="KW-0378">Hydrolase</keyword>
<dbReference type="SUPFAM" id="SSF49303">
    <property type="entry name" value="beta-Galactosidase/glucuronidase domain"/>
    <property type="match status" value="1"/>
</dbReference>
<dbReference type="SUPFAM" id="SSF49785">
    <property type="entry name" value="Galactose-binding domain-like"/>
    <property type="match status" value="1"/>
</dbReference>
<dbReference type="PRINTS" id="PR00132">
    <property type="entry name" value="GLHYDRLASE2"/>
</dbReference>
<keyword evidence="10" id="KW-1185">Reference proteome</keyword>
<dbReference type="InterPro" id="IPR017853">
    <property type="entry name" value="GH"/>
</dbReference>
<dbReference type="InterPro" id="IPR006103">
    <property type="entry name" value="Glyco_hydro_2_cat"/>
</dbReference>
<accession>A0A6P1TUT6</accession>
<dbReference type="Pfam" id="PF16355">
    <property type="entry name" value="DUF4982"/>
    <property type="match status" value="1"/>
</dbReference>
<dbReference type="PANTHER" id="PTHR42732">
    <property type="entry name" value="BETA-GALACTOSIDASE"/>
    <property type="match status" value="1"/>
</dbReference>
<organism evidence="9 10">
    <name type="scientific">Anaerocolumna sedimenticola</name>
    <dbReference type="NCBI Taxonomy" id="2696063"/>
    <lineage>
        <taxon>Bacteria</taxon>
        <taxon>Bacillati</taxon>
        <taxon>Bacillota</taxon>
        <taxon>Clostridia</taxon>
        <taxon>Lachnospirales</taxon>
        <taxon>Lachnospiraceae</taxon>
        <taxon>Anaerocolumna</taxon>
    </lineage>
</organism>
<dbReference type="Pfam" id="PF02837">
    <property type="entry name" value="Glyco_hydro_2_N"/>
    <property type="match status" value="1"/>
</dbReference>
<dbReference type="InterPro" id="IPR013783">
    <property type="entry name" value="Ig-like_fold"/>
</dbReference>
<dbReference type="Gene3D" id="2.60.120.260">
    <property type="entry name" value="Galactose-binding domain-like"/>
    <property type="match status" value="1"/>
</dbReference>
<evidence type="ECO:0000259" key="4">
    <source>
        <dbReference type="Pfam" id="PF00703"/>
    </source>
</evidence>
<dbReference type="Gene3D" id="2.60.40.10">
    <property type="entry name" value="Immunoglobulins"/>
    <property type="match status" value="3"/>
</dbReference>
<dbReference type="Pfam" id="PF00703">
    <property type="entry name" value="Glyco_hydro_2"/>
    <property type="match status" value="1"/>
</dbReference>
<dbReference type="Proteomes" id="UP000464314">
    <property type="component" value="Chromosome"/>
</dbReference>
<evidence type="ECO:0000256" key="2">
    <source>
        <dbReference type="ARBA" id="ARBA00022801"/>
    </source>
</evidence>
<dbReference type="RefSeq" id="WP_161840070.1">
    <property type="nucleotide sequence ID" value="NZ_CP048000.1"/>
</dbReference>
<dbReference type="AlphaFoldDB" id="A0A6P1TUT6"/>
<evidence type="ECO:0000259" key="7">
    <source>
        <dbReference type="Pfam" id="PF16355"/>
    </source>
</evidence>
<comment type="similarity">
    <text evidence="1">Belongs to the glycosyl hydrolase 2 family.</text>
</comment>
<feature type="domain" description="DUF4982" evidence="7">
    <location>
        <begin position="613"/>
        <end position="666"/>
    </location>
</feature>
<reference evidence="9 10" key="1">
    <citation type="submission" date="2020-01" db="EMBL/GenBank/DDBJ databases">
        <title>Genome analysis of Anaerocolumna sp. CBA3638.</title>
        <authorList>
            <person name="Kim J."/>
            <person name="Roh S.W."/>
        </authorList>
    </citation>
    <scope>NUCLEOTIDE SEQUENCE [LARGE SCALE GENOMIC DNA]</scope>
    <source>
        <strain evidence="9 10">CBA3638</strain>
    </source>
</reference>
<feature type="domain" description="Glycoside hydrolase family 2 catalytic" evidence="5">
    <location>
        <begin position="280"/>
        <end position="474"/>
    </location>
</feature>
<evidence type="ECO:0000259" key="8">
    <source>
        <dbReference type="Pfam" id="PF18565"/>
    </source>
</evidence>
<evidence type="ECO:0000259" key="6">
    <source>
        <dbReference type="Pfam" id="PF02837"/>
    </source>
</evidence>
<gene>
    <name evidence="9" type="ORF">Ana3638_22765</name>
</gene>
<dbReference type="InterPro" id="IPR032311">
    <property type="entry name" value="DUF4982"/>
</dbReference>
<dbReference type="GO" id="GO:0005975">
    <property type="term" value="P:carbohydrate metabolic process"/>
    <property type="evidence" value="ECO:0007669"/>
    <property type="project" value="InterPro"/>
</dbReference>
<dbReference type="InterPro" id="IPR008979">
    <property type="entry name" value="Galactose-bd-like_sf"/>
</dbReference>
<dbReference type="GO" id="GO:0004553">
    <property type="term" value="F:hydrolase activity, hydrolyzing O-glycosyl compounds"/>
    <property type="evidence" value="ECO:0007669"/>
    <property type="project" value="InterPro"/>
</dbReference>
<dbReference type="PANTHER" id="PTHR42732:SF1">
    <property type="entry name" value="BETA-MANNOSIDASE"/>
    <property type="match status" value="1"/>
</dbReference>
<dbReference type="InterPro" id="IPR006101">
    <property type="entry name" value="Glyco_hydro_2"/>
</dbReference>
<evidence type="ECO:0000256" key="3">
    <source>
        <dbReference type="ARBA" id="ARBA00023295"/>
    </source>
</evidence>
<evidence type="ECO:0000259" key="5">
    <source>
        <dbReference type="Pfam" id="PF02836"/>
    </source>
</evidence>
<feature type="domain" description="Glycosyl hydrolases family 2 sugar binding" evidence="6">
    <location>
        <begin position="61"/>
        <end position="153"/>
    </location>
</feature>
<keyword evidence="3" id="KW-0326">Glycosidase</keyword>
<evidence type="ECO:0000313" key="9">
    <source>
        <dbReference type="EMBL" id="QHQ63248.1"/>
    </source>
</evidence>
<protein>
    <submittedName>
        <fullName evidence="9">DUF4982 domain-containing protein</fullName>
    </submittedName>
</protein>
<dbReference type="Pfam" id="PF18565">
    <property type="entry name" value="Glyco_hydro2_C5"/>
    <property type="match status" value="1"/>
</dbReference>
<dbReference type="Gene3D" id="3.20.20.80">
    <property type="entry name" value="Glycosidases"/>
    <property type="match status" value="1"/>
</dbReference>
<dbReference type="InterPro" id="IPR040605">
    <property type="entry name" value="Glyco_hydro2_dom5"/>
</dbReference>
<dbReference type="EMBL" id="CP048000">
    <property type="protein sequence ID" value="QHQ63248.1"/>
    <property type="molecule type" value="Genomic_DNA"/>
</dbReference>
<dbReference type="SUPFAM" id="SSF51445">
    <property type="entry name" value="(Trans)glycosidases"/>
    <property type="match status" value="1"/>
</dbReference>
<dbReference type="InterPro" id="IPR036156">
    <property type="entry name" value="Beta-gal/glucu_dom_sf"/>
</dbReference>
<name>A0A6P1TUT6_9FIRM</name>
<evidence type="ECO:0000313" key="10">
    <source>
        <dbReference type="Proteomes" id="UP000464314"/>
    </source>
</evidence>